<dbReference type="InterPro" id="IPR008949">
    <property type="entry name" value="Isoprenoid_synthase_dom_sf"/>
</dbReference>
<comment type="cofactor">
    <cofactor evidence="1 6">
        <name>Mg(2+)</name>
        <dbReference type="ChEBI" id="CHEBI:18420"/>
    </cofactor>
</comment>
<evidence type="ECO:0000256" key="2">
    <source>
        <dbReference type="ARBA" id="ARBA00006333"/>
    </source>
</evidence>
<dbReference type="EMBL" id="ML213514">
    <property type="protein sequence ID" value="TFK49911.1"/>
    <property type="molecule type" value="Genomic_DNA"/>
</dbReference>
<dbReference type="GO" id="GO:0010333">
    <property type="term" value="F:terpene synthase activity"/>
    <property type="evidence" value="ECO:0007669"/>
    <property type="project" value="InterPro"/>
</dbReference>
<evidence type="ECO:0000313" key="7">
    <source>
        <dbReference type="EMBL" id="TFK49911.1"/>
    </source>
</evidence>
<dbReference type="SFLD" id="SFLDG01020">
    <property type="entry name" value="Terpene_Cyclase_Like_2"/>
    <property type="match status" value="1"/>
</dbReference>
<dbReference type="PANTHER" id="PTHR35201">
    <property type="entry name" value="TERPENE SYNTHASE"/>
    <property type="match status" value="1"/>
</dbReference>
<evidence type="ECO:0000256" key="4">
    <source>
        <dbReference type="ARBA" id="ARBA00022842"/>
    </source>
</evidence>
<gene>
    <name evidence="7" type="ORF">OE88DRAFT_1719341</name>
</gene>
<dbReference type="AlphaFoldDB" id="A0A5C3N7X3"/>
<comment type="similarity">
    <text evidence="2 6">Belongs to the terpene synthase family.</text>
</comment>
<name>A0A5C3N7X3_9AGAM</name>
<dbReference type="STRING" id="5364.A0A5C3N7X3"/>
<evidence type="ECO:0000256" key="5">
    <source>
        <dbReference type="ARBA" id="ARBA00023239"/>
    </source>
</evidence>
<keyword evidence="3 6" id="KW-0479">Metal-binding</keyword>
<evidence type="ECO:0000256" key="1">
    <source>
        <dbReference type="ARBA" id="ARBA00001946"/>
    </source>
</evidence>
<protein>
    <recommendedName>
        <fullName evidence="6">Terpene synthase</fullName>
        <ecNumber evidence="6">4.2.3.-</ecNumber>
    </recommendedName>
</protein>
<dbReference type="InterPro" id="IPR034686">
    <property type="entry name" value="Terpene_cyclase-like_2"/>
</dbReference>
<sequence length="354" mass="40563">MVPSKQFYIPDLLAVCPLVGSTNPHYDKAGAESSNWVSKYKVFTNRKRLFFVLGSNELLVSHTYPYAGYDEFRTVCDFVNLLFVVDEISDEQSGHDALQTGLSVLSVFKDPKWDNGSVLAQMAREFRERLTRRAGPNSLRRFIKIFGDYIHAVAYEAELRSRNEVLGLEAYIPLRRENSAVRTCFGLIEYAMGVDLPDEVFEDPVFKEMYLAAVDTVCWSNDLYSYNMEQAKGLTGNNVMTVLMNEKKCTLQEASDYTGVHFKNLVDTFMANKRRLRSWGPAVDRDVALYMVGMENWIIGNVEWSLVTQRYFGAEVEEVKRTRLVKLRPREEEDEGPKISDSVVCILSSQYLFD</sequence>
<keyword evidence="8" id="KW-1185">Reference proteome</keyword>
<accession>A0A5C3N7X3</accession>
<organism evidence="7 8">
    <name type="scientific">Heliocybe sulcata</name>
    <dbReference type="NCBI Taxonomy" id="5364"/>
    <lineage>
        <taxon>Eukaryota</taxon>
        <taxon>Fungi</taxon>
        <taxon>Dikarya</taxon>
        <taxon>Basidiomycota</taxon>
        <taxon>Agaricomycotina</taxon>
        <taxon>Agaricomycetes</taxon>
        <taxon>Gloeophyllales</taxon>
        <taxon>Gloeophyllaceae</taxon>
        <taxon>Heliocybe</taxon>
    </lineage>
</organism>
<evidence type="ECO:0000256" key="6">
    <source>
        <dbReference type="RuleBase" id="RU366034"/>
    </source>
</evidence>
<dbReference type="SFLD" id="SFLDS00005">
    <property type="entry name" value="Isoprenoid_Synthase_Type_I"/>
    <property type="match status" value="1"/>
</dbReference>
<evidence type="ECO:0000256" key="3">
    <source>
        <dbReference type="ARBA" id="ARBA00022723"/>
    </source>
</evidence>
<keyword evidence="5 6" id="KW-0456">Lyase</keyword>
<evidence type="ECO:0000313" key="8">
    <source>
        <dbReference type="Proteomes" id="UP000305948"/>
    </source>
</evidence>
<proteinExistence type="inferred from homology"/>
<dbReference type="OrthoDB" id="2861623at2759"/>
<dbReference type="EC" id="4.2.3.-" evidence="6"/>
<dbReference type="GO" id="GO:0008299">
    <property type="term" value="P:isoprenoid biosynthetic process"/>
    <property type="evidence" value="ECO:0007669"/>
    <property type="project" value="UniProtKB-ARBA"/>
</dbReference>
<keyword evidence="4 6" id="KW-0460">Magnesium</keyword>
<dbReference type="Proteomes" id="UP000305948">
    <property type="component" value="Unassembled WGS sequence"/>
</dbReference>
<dbReference type="SUPFAM" id="SSF48576">
    <property type="entry name" value="Terpenoid synthases"/>
    <property type="match status" value="1"/>
</dbReference>
<dbReference type="Gene3D" id="1.10.600.10">
    <property type="entry name" value="Farnesyl Diphosphate Synthase"/>
    <property type="match status" value="1"/>
</dbReference>
<dbReference type="PANTHER" id="PTHR35201:SF4">
    <property type="entry name" value="BETA-PINACENE SYNTHASE-RELATED"/>
    <property type="match status" value="1"/>
</dbReference>
<dbReference type="GO" id="GO:0046872">
    <property type="term" value="F:metal ion binding"/>
    <property type="evidence" value="ECO:0007669"/>
    <property type="project" value="UniProtKB-KW"/>
</dbReference>
<reference evidence="7 8" key="1">
    <citation type="journal article" date="2019" name="Nat. Ecol. Evol.">
        <title>Megaphylogeny resolves global patterns of mushroom evolution.</title>
        <authorList>
            <person name="Varga T."/>
            <person name="Krizsan K."/>
            <person name="Foldi C."/>
            <person name="Dima B."/>
            <person name="Sanchez-Garcia M."/>
            <person name="Sanchez-Ramirez S."/>
            <person name="Szollosi G.J."/>
            <person name="Szarkandi J.G."/>
            <person name="Papp V."/>
            <person name="Albert L."/>
            <person name="Andreopoulos W."/>
            <person name="Angelini C."/>
            <person name="Antonin V."/>
            <person name="Barry K.W."/>
            <person name="Bougher N.L."/>
            <person name="Buchanan P."/>
            <person name="Buyck B."/>
            <person name="Bense V."/>
            <person name="Catcheside P."/>
            <person name="Chovatia M."/>
            <person name="Cooper J."/>
            <person name="Damon W."/>
            <person name="Desjardin D."/>
            <person name="Finy P."/>
            <person name="Geml J."/>
            <person name="Haridas S."/>
            <person name="Hughes K."/>
            <person name="Justo A."/>
            <person name="Karasinski D."/>
            <person name="Kautmanova I."/>
            <person name="Kiss B."/>
            <person name="Kocsube S."/>
            <person name="Kotiranta H."/>
            <person name="LaButti K.M."/>
            <person name="Lechner B.E."/>
            <person name="Liimatainen K."/>
            <person name="Lipzen A."/>
            <person name="Lukacs Z."/>
            <person name="Mihaltcheva S."/>
            <person name="Morgado L.N."/>
            <person name="Niskanen T."/>
            <person name="Noordeloos M.E."/>
            <person name="Ohm R.A."/>
            <person name="Ortiz-Santana B."/>
            <person name="Ovrebo C."/>
            <person name="Racz N."/>
            <person name="Riley R."/>
            <person name="Savchenko A."/>
            <person name="Shiryaev A."/>
            <person name="Soop K."/>
            <person name="Spirin V."/>
            <person name="Szebenyi C."/>
            <person name="Tomsovsky M."/>
            <person name="Tulloss R.E."/>
            <person name="Uehling J."/>
            <person name="Grigoriev I.V."/>
            <person name="Vagvolgyi C."/>
            <person name="Papp T."/>
            <person name="Martin F.M."/>
            <person name="Miettinen O."/>
            <person name="Hibbett D.S."/>
            <person name="Nagy L.G."/>
        </authorList>
    </citation>
    <scope>NUCLEOTIDE SEQUENCE [LARGE SCALE GENOMIC DNA]</scope>
    <source>
        <strain evidence="7 8">OMC1185</strain>
    </source>
</reference>
<dbReference type="Pfam" id="PF19086">
    <property type="entry name" value="Terpene_syn_C_2"/>
    <property type="match status" value="1"/>
</dbReference>